<dbReference type="Proteomes" id="UP000553632">
    <property type="component" value="Unassembled WGS sequence"/>
</dbReference>
<reference evidence="2 3" key="1">
    <citation type="submission" date="2020-04" db="EMBL/GenBank/DDBJ databases">
        <title>Perkinsus olseni comparative genomics.</title>
        <authorList>
            <person name="Bogema D.R."/>
        </authorList>
    </citation>
    <scope>NUCLEOTIDE SEQUENCE [LARGE SCALE GENOMIC DNA]</scope>
    <source>
        <strain evidence="2 3">ATCC PRA-207</strain>
    </source>
</reference>
<accession>A0A7J6SXQ6</accession>
<evidence type="ECO:0000256" key="1">
    <source>
        <dbReference type="SAM" id="SignalP"/>
    </source>
</evidence>
<feature type="signal peptide" evidence="1">
    <location>
        <begin position="1"/>
        <end position="26"/>
    </location>
</feature>
<name>A0A7J6SXQ6_PEROL</name>
<comment type="caution">
    <text evidence="2">The sequence shown here is derived from an EMBL/GenBank/DDBJ whole genome shotgun (WGS) entry which is preliminary data.</text>
</comment>
<protein>
    <submittedName>
        <fullName evidence="2">Uncharacterized protein</fullName>
    </submittedName>
</protein>
<keyword evidence="3" id="KW-1185">Reference proteome</keyword>
<dbReference type="AlphaFoldDB" id="A0A7J6SXQ6"/>
<evidence type="ECO:0000313" key="3">
    <source>
        <dbReference type="Proteomes" id="UP000553632"/>
    </source>
</evidence>
<sequence length="86" mass="9339">MAPSIIRYALIVATAAVALIPQQASSSPLTATITTEQGKAVTTTMMIPTPRPHPRLIIYSGRGTGTRRLMDRFKGGKVHEEGVYMR</sequence>
<feature type="chain" id="PRO_5029458686" evidence="1">
    <location>
        <begin position="27"/>
        <end position="86"/>
    </location>
</feature>
<organism evidence="2 3">
    <name type="scientific">Perkinsus olseni</name>
    <name type="common">Perkinsus atlanticus</name>
    <dbReference type="NCBI Taxonomy" id="32597"/>
    <lineage>
        <taxon>Eukaryota</taxon>
        <taxon>Sar</taxon>
        <taxon>Alveolata</taxon>
        <taxon>Perkinsozoa</taxon>
        <taxon>Perkinsea</taxon>
        <taxon>Perkinsida</taxon>
        <taxon>Perkinsidae</taxon>
        <taxon>Perkinsus</taxon>
    </lineage>
</organism>
<gene>
    <name evidence="2" type="ORF">FOZ63_002621</name>
</gene>
<evidence type="ECO:0000313" key="2">
    <source>
        <dbReference type="EMBL" id="KAF4737555.1"/>
    </source>
</evidence>
<dbReference type="EMBL" id="JABANO010015043">
    <property type="protein sequence ID" value="KAF4737555.1"/>
    <property type="molecule type" value="Genomic_DNA"/>
</dbReference>
<keyword evidence="1" id="KW-0732">Signal</keyword>
<proteinExistence type="predicted"/>